<feature type="repeat" description="TPR" evidence="3">
    <location>
        <begin position="82"/>
        <end position="115"/>
    </location>
</feature>
<evidence type="ECO:0000313" key="4">
    <source>
        <dbReference type="EMBL" id="TFE68022.1"/>
    </source>
</evidence>
<dbReference type="SMART" id="SM00028">
    <property type="entry name" value="TPR"/>
    <property type="match status" value="5"/>
</dbReference>
<protein>
    <submittedName>
        <fullName evidence="4">Uncharacterized protein</fullName>
    </submittedName>
</protein>
<dbReference type="Pfam" id="PF07719">
    <property type="entry name" value="TPR_2"/>
    <property type="match status" value="1"/>
</dbReference>
<evidence type="ECO:0000256" key="3">
    <source>
        <dbReference type="PROSITE-ProRule" id="PRU00339"/>
    </source>
</evidence>
<dbReference type="SUPFAM" id="SSF48452">
    <property type="entry name" value="TPR-like"/>
    <property type="match status" value="1"/>
</dbReference>
<proteinExistence type="predicted"/>
<sequence length="239" mass="27275">MFSLFIFFGFFSLSILQAQELWANSPFKSKPALALSPSSYPADKKNLAKLLILRAKEQIERKQWKKAYLLLKKAQSLQPKNGEVYKLLADSYILCQNHRKALLAYRQAVKLEPTNPDFWMALGLEEEHLNMAKKALESFKEATLLKPTAQSWYHLGIAYMTLNRYNEALYPLEKANQLDPGFIDARHSLGLCYEKLGKKEAAHQAFSKAYLLNPTNAILQQNLLRITNAGTQNKPKSKP</sequence>
<dbReference type="PROSITE" id="PS50293">
    <property type="entry name" value="TPR_REGION"/>
    <property type="match status" value="1"/>
</dbReference>
<accession>A0A4Y8PAT3</accession>
<dbReference type="InterPro" id="IPR013105">
    <property type="entry name" value="TPR_2"/>
</dbReference>
<comment type="caution">
    <text evidence="4">The sequence shown here is derived from an EMBL/GenBank/DDBJ whole genome shotgun (WGS) entry which is preliminary data.</text>
</comment>
<dbReference type="EMBL" id="LXQC01000144">
    <property type="protein sequence ID" value="TFE68022.1"/>
    <property type="molecule type" value="Genomic_DNA"/>
</dbReference>
<gene>
    <name evidence="4" type="ORF">A7Q10_08800</name>
</gene>
<evidence type="ECO:0000256" key="1">
    <source>
        <dbReference type="ARBA" id="ARBA00022737"/>
    </source>
</evidence>
<organism evidence="4 5">
    <name type="scientific">Methylacidiphilum caldifontis</name>
    <dbReference type="NCBI Taxonomy" id="2795386"/>
    <lineage>
        <taxon>Bacteria</taxon>
        <taxon>Pseudomonadati</taxon>
        <taxon>Verrucomicrobiota</taxon>
        <taxon>Methylacidiphilae</taxon>
        <taxon>Methylacidiphilales</taxon>
        <taxon>Methylacidiphilaceae</taxon>
        <taxon>Methylacidiphilum (ex Ratnadevi et al. 2023)</taxon>
    </lineage>
</organism>
<dbReference type="Pfam" id="PF14559">
    <property type="entry name" value="TPR_19"/>
    <property type="match status" value="1"/>
</dbReference>
<evidence type="ECO:0000256" key="2">
    <source>
        <dbReference type="ARBA" id="ARBA00022803"/>
    </source>
</evidence>
<keyword evidence="2 3" id="KW-0802">TPR repeat</keyword>
<name>A0A4Y8PAT3_9BACT</name>
<dbReference type="AlphaFoldDB" id="A0A4Y8PAT3"/>
<keyword evidence="1" id="KW-0677">Repeat</keyword>
<dbReference type="Proteomes" id="UP000297713">
    <property type="component" value="Unassembled WGS sequence"/>
</dbReference>
<dbReference type="PANTHER" id="PTHR12558">
    <property type="entry name" value="CELL DIVISION CYCLE 16,23,27"/>
    <property type="match status" value="1"/>
</dbReference>
<dbReference type="InterPro" id="IPR011990">
    <property type="entry name" value="TPR-like_helical_dom_sf"/>
</dbReference>
<dbReference type="PANTHER" id="PTHR12558:SF13">
    <property type="entry name" value="CELL DIVISION CYCLE PROTEIN 27 HOMOLOG"/>
    <property type="match status" value="1"/>
</dbReference>
<keyword evidence="5" id="KW-1185">Reference proteome</keyword>
<evidence type="ECO:0000313" key="5">
    <source>
        <dbReference type="Proteomes" id="UP000297713"/>
    </source>
</evidence>
<dbReference type="Pfam" id="PF13181">
    <property type="entry name" value="TPR_8"/>
    <property type="match status" value="1"/>
</dbReference>
<feature type="repeat" description="TPR" evidence="3">
    <location>
        <begin position="183"/>
        <end position="216"/>
    </location>
</feature>
<dbReference type="InterPro" id="IPR019734">
    <property type="entry name" value="TPR_rpt"/>
</dbReference>
<feature type="repeat" description="TPR" evidence="3">
    <location>
        <begin position="149"/>
        <end position="182"/>
    </location>
</feature>
<dbReference type="PROSITE" id="PS50005">
    <property type="entry name" value="TPR"/>
    <property type="match status" value="3"/>
</dbReference>
<reference evidence="4 5" key="1">
    <citation type="submission" date="2016-05" db="EMBL/GenBank/DDBJ databases">
        <title>Diversity and Homogeneity among Thermoacidophilic Verrucomicrobia Methanotrophs Linked with Geographical Origin.</title>
        <authorList>
            <person name="Erikstad H.-A."/>
            <person name="Smestad N.B."/>
            <person name="Ceballos R.M."/>
            <person name="Birkeland N.-K."/>
        </authorList>
    </citation>
    <scope>NUCLEOTIDE SEQUENCE [LARGE SCALE GENOMIC DNA]</scope>
    <source>
        <strain evidence="4 5">Phi</strain>
    </source>
</reference>
<dbReference type="Gene3D" id="1.25.40.10">
    <property type="entry name" value="Tetratricopeptide repeat domain"/>
    <property type="match status" value="2"/>
</dbReference>